<dbReference type="KEGG" id="scyp:JYB88_09885"/>
<organism evidence="2 3">
    <name type="scientific">Shewanella cyperi</name>
    <dbReference type="NCBI Taxonomy" id="2814292"/>
    <lineage>
        <taxon>Bacteria</taxon>
        <taxon>Pseudomonadati</taxon>
        <taxon>Pseudomonadota</taxon>
        <taxon>Gammaproteobacteria</taxon>
        <taxon>Alteromonadales</taxon>
        <taxon>Shewanellaceae</taxon>
        <taxon>Shewanella</taxon>
    </lineage>
</organism>
<dbReference type="EMBL" id="CP071504">
    <property type="protein sequence ID" value="QSX28602.1"/>
    <property type="molecule type" value="Genomic_DNA"/>
</dbReference>
<sequence length="225" mass="23521">MKPKLRFALMPNVSMVLVSLVLTSLVLITAWLLASDHAPPQAAAGNSQAKDKAVEKVAVEEVAVKDVPLSNGAAYPPAPAITAVTSEEPAATDDKVPQQLFDQEARPRVSEQDAISLRGALIGGDPRAPKIGKSAEPQLPTQEDLASPAAYQAYTGRSRTELLQSFAAAVPAKVSMLEAAIAKAEAEGLPPAEIAFARAKIAALLAMQQQTQAEAALLQQQNAGQ</sequence>
<evidence type="ECO:0000256" key="1">
    <source>
        <dbReference type="SAM" id="MobiDB-lite"/>
    </source>
</evidence>
<gene>
    <name evidence="2" type="ORF">JYB88_09885</name>
</gene>
<reference evidence="2 3" key="1">
    <citation type="submission" date="2021-03" db="EMBL/GenBank/DDBJ databases">
        <title>Novel species identification of genus Shewanella.</title>
        <authorList>
            <person name="Liu G."/>
            <person name="Zhang Q."/>
        </authorList>
    </citation>
    <scope>NUCLEOTIDE SEQUENCE [LARGE SCALE GENOMIC DNA]</scope>
    <source>
        <strain evidence="2 3">FJAT-53726</strain>
    </source>
</reference>
<evidence type="ECO:0000313" key="3">
    <source>
        <dbReference type="Proteomes" id="UP000663281"/>
    </source>
</evidence>
<protein>
    <submittedName>
        <fullName evidence="2">Uncharacterized protein</fullName>
    </submittedName>
</protein>
<keyword evidence="3" id="KW-1185">Reference proteome</keyword>
<dbReference type="Proteomes" id="UP000663281">
    <property type="component" value="Chromosome"/>
</dbReference>
<dbReference type="AlphaFoldDB" id="A0A975AIU2"/>
<evidence type="ECO:0000313" key="2">
    <source>
        <dbReference type="EMBL" id="QSX28602.1"/>
    </source>
</evidence>
<dbReference type="RefSeq" id="WP_207324001.1">
    <property type="nucleotide sequence ID" value="NZ_CP071504.1"/>
</dbReference>
<proteinExistence type="predicted"/>
<name>A0A975AIU2_9GAMM</name>
<accession>A0A975AIU2</accession>
<feature type="region of interest" description="Disordered" evidence="1">
    <location>
        <begin position="126"/>
        <end position="145"/>
    </location>
</feature>